<dbReference type="PIRSF" id="PIRSF018266">
    <property type="entry name" value="FecR"/>
    <property type="match status" value="1"/>
</dbReference>
<feature type="domain" description="Protein FecR C-terminal" evidence="3">
    <location>
        <begin position="251"/>
        <end position="320"/>
    </location>
</feature>
<reference evidence="4 5" key="1">
    <citation type="submission" date="2019-03" db="EMBL/GenBank/DDBJ databases">
        <title>Genomic Encyclopedia of Archaeal and Bacterial Type Strains, Phase II (KMG-II): from individual species to whole genera.</title>
        <authorList>
            <person name="Goeker M."/>
        </authorList>
    </citation>
    <scope>NUCLEOTIDE SEQUENCE [LARGE SCALE GENOMIC DNA]</scope>
    <source>
        <strain evidence="4 5">DSM 19034</strain>
    </source>
</reference>
<keyword evidence="1" id="KW-0812">Transmembrane</keyword>
<dbReference type="RefSeq" id="WP_133557406.1">
    <property type="nucleotide sequence ID" value="NZ_SNWM01000004.1"/>
</dbReference>
<evidence type="ECO:0000259" key="2">
    <source>
        <dbReference type="Pfam" id="PF04773"/>
    </source>
</evidence>
<dbReference type="GO" id="GO:0016989">
    <property type="term" value="F:sigma factor antagonist activity"/>
    <property type="evidence" value="ECO:0007669"/>
    <property type="project" value="TreeGrafter"/>
</dbReference>
<evidence type="ECO:0000256" key="1">
    <source>
        <dbReference type="SAM" id="Phobius"/>
    </source>
</evidence>
<organism evidence="4 5">
    <name type="scientific">Pedobacter duraquae</name>
    <dbReference type="NCBI Taxonomy" id="425511"/>
    <lineage>
        <taxon>Bacteria</taxon>
        <taxon>Pseudomonadati</taxon>
        <taxon>Bacteroidota</taxon>
        <taxon>Sphingobacteriia</taxon>
        <taxon>Sphingobacteriales</taxon>
        <taxon>Sphingobacteriaceae</taxon>
        <taxon>Pedobacter</taxon>
    </lineage>
</organism>
<dbReference type="PANTHER" id="PTHR30273">
    <property type="entry name" value="PERIPLASMIC SIGNAL SENSOR AND SIGMA FACTOR ACTIVATOR FECR-RELATED"/>
    <property type="match status" value="1"/>
</dbReference>
<keyword evidence="1" id="KW-1133">Transmembrane helix</keyword>
<dbReference type="EMBL" id="SNWM01000004">
    <property type="protein sequence ID" value="TDO20696.1"/>
    <property type="molecule type" value="Genomic_DNA"/>
</dbReference>
<dbReference type="InterPro" id="IPR006860">
    <property type="entry name" value="FecR"/>
</dbReference>
<dbReference type="Pfam" id="PF04773">
    <property type="entry name" value="FecR"/>
    <property type="match status" value="1"/>
</dbReference>
<proteinExistence type="predicted"/>
<gene>
    <name evidence="4" type="ORF">CLV32_3329</name>
</gene>
<feature type="transmembrane region" description="Helical" evidence="1">
    <location>
        <begin position="82"/>
        <end position="100"/>
    </location>
</feature>
<evidence type="ECO:0000313" key="4">
    <source>
        <dbReference type="EMBL" id="TDO20696.1"/>
    </source>
</evidence>
<dbReference type="AlphaFoldDB" id="A0A4R6IFW5"/>
<evidence type="ECO:0000259" key="3">
    <source>
        <dbReference type="Pfam" id="PF16344"/>
    </source>
</evidence>
<keyword evidence="1" id="KW-0472">Membrane</keyword>
<dbReference type="Gene3D" id="3.55.50.30">
    <property type="match status" value="1"/>
</dbReference>
<dbReference type="InterPro" id="IPR032508">
    <property type="entry name" value="FecR_C"/>
</dbReference>
<accession>A0A4R6IFW5</accession>
<dbReference type="OrthoDB" id="697544at2"/>
<name>A0A4R6IFW5_9SPHI</name>
<keyword evidence="5" id="KW-1185">Reference proteome</keyword>
<dbReference type="PANTHER" id="PTHR30273:SF2">
    <property type="entry name" value="PROTEIN FECR"/>
    <property type="match status" value="1"/>
</dbReference>
<dbReference type="Pfam" id="PF16344">
    <property type="entry name" value="FecR_C"/>
    <property type="match status" value="1"/>
</dbReference>
<dbReference type="Gene3D" id="2.60.120.1440">
    <property type="match status" value="1"/>
</dbReference>
<sequence length="326" mass="36675">MDKQGIDRLLDRYLKGETSIFENEQVELWLAIQEPERTEWSNLTAVERESWLSNLLTDVQDSLVRDPKVIKMPSRRTAWRKIMATAASVILISMIALYWLSDRNPARPDNSTVVHVAQNQKRKVVLPDGSTVWINALSDLQYPKDFNARTREVYLSGEAYFDIKHDTDKPFIVHTGVLKTTVLGTAFNINAYRNSGQITVTVTRGKVAVSDDHQILGFITPNQQISYDVNEKTNHKKQVDAGAYVSWPADLYFDNVTFESAANVLSERFKVDIEFANSAVKSCRFSGTALAGKNLEHILKVICSFNQATYSHTADGKILIDGPGCN</sequence>
<protein>
    <submittedName>
        <fullName evidence="4">FecR family protein</fullName>
    </submittedName>
</protein>
<dbReference type="Proteomes" id="UP000295499">
    <property type="component" value="Unassembled WGS sequence"/>
</dbReference>
<evidence type="ECO:0000313" key="5">
    <source>
        <dbReference type="Proteomes" id="UP000295499"/>
    </source>
</evidence>
<comment type="caution">
    <text evidence="4">The sequence shown here is derived from an EMBL/GenBank/DDBJ whole genome shotgun (WGS) entry which is preliminary data.</text>
</comment>
<dbReference type="FunFam" id="2.60.120.1440:FF:000001">
    <property type="entry name" value="Putative anti-sigma factor"/>
    <property type="match status" value="1"/>
</dbReference>
<dbReference type="InterPro" id="IPR012373">
    <property type="entry name" value="Ferrdict_sens_TM"/>
</dbReference>
<feature type="domain" description="FecR protein" evidence="2">
    <location>
        <begin position="114"/>
        <end position="207"/>
    </location>
</feature>